<keyword evidence="7 22" id="KW-0949">S-adenosyl-L-methionine</keyword>
<evidence type="ECO:0000256" key="3">
    <source>
        <dbReference type="ARBA" id="ARBA00022484"/>
    </source>
</evidence>
<dbReference type="EC" id="2.7.7.88" evidence="22"/>
<proteinExistence type="inferred from homology"/>
<comment type="catalytic activity">
    <reaction evidence="22">
        <text>RNA(n) + a ribonucleoside 5'-triphosphate = RNA(n+1) + diphosphate</text>
        <dbReference type="Rhea" id="RHEA:21248"/>
        <dbReference type="Rhea" id="RHEA-COMP:14527"/>
        <dbReference type="Rhea" id="RHEA-COMP:17342"/>
        <dbReference type="ChEBI" id="CHEBI:33019"/>
        <dbReference type="ChEBI" id="CHEBI:61557"/>
        <dbReference type="ChEBI" id="CHEBI:140395"/>
        <dbReference type="EC" id="2.7.7.48"/>
    </reaction>
</comment>
<keyword evidence="13 22" id="KW-0693">Viral RNA replication</keyword>
<evidence type="ECO:0000256" key="17">
    <source>
        <dbReference type="ARBA" id="ARBA00024494"/>
    </source>
</evidence>
<dbReference type="EC" id="2.7.7.48" evidence="22"/>
<dbReference type="InterPro" id="IPR025786">
    <property type="entry name" value="Mononega_L_MeTrfase"/>
</dbReference>
<keyword evidence="3 22" id="KW-0696">RNA-directed RNA polymerase</keyword>
<evidence type="ECO:0000313" key="26">
    <source>
        <dbReference type="EMBL" id="WEU70885.1"/>
    </source>
</evidence>
<comment type="similarity">
    <text evidence="2 22">Belongs to the paramyxovirus L protein family.</text>
</comment>
<dbReference type="GO" id="GO:0030430">
    <property type="term" value="C:host cell cytoplasm"/>
    <property type="evidence" value="ECO:0007669"/>
    <property type="project" value="UniProtKB-SubCell"/>
</dbReference>
<dbReference type="Pfam" id="PF00946">
    <property type="entry name" value="Mononeg_RNA_pol"/>
    <property type="match status" value="1"/>
</dbReference>
<dbReference type="EMBL" id="OQ236155">
    <property type="protein sequence ID" value="WEU70885.1"/>
    <property type="molecule type" value="Viral_cRNA"/>
</dbReference>
<evidence type="ECO:0000256" key="6">
    <source>
        <dbReference type="ARBA" id="ARBA00022679"/>
    </source>
</evidence>
<evidence type="ECO:0000256" key="20">
    <source>
        <dbReference type="ARBA" id="ARBA00047370"/>
    </source>
</evidence>
<evidence type="ECO:0000256" key="19">
    <source>
        <dbReference type="ARBA" id="ARBA00047332"/>
    </source>
</evidence>
<keyword evidence="11 22" id="KW-0067">ATP-binding</keyword>
<name>A0AAT9TTL5_9MONO</name>
<dbReference type="GO" id="GO:0016787">
    <property type="term" value="F:hydrolase activity"/>
    <property type="evidence" value="ECO:0007669"/>
    <property type="project" value="UniProtKB-KW"/>
</dbReference>
<dbReference type="Pfam" id="PF14318">
    <property type="entry name" value="Mononeg_mRNAcap"/>
    <property type="match status" value="1"/>
</dbReference>
<dbReference type="EC" id="3.6.1.-" evidence="22"/>
<accession>A0AAT9TTL5</accession>
<dbReference type="PIRSF" id="PIRSF000830">
    <property type="entry name" value="RNA_pol_ParamyxoV"/>
    <property type="match status" value="1"/>
</dbReference>
<keyword evidence="6 22" id="KW-0808">Transferase</keyword>
<dbReference type="InterPro" id="IPR026890">
    <property type="entry name" value="Mononeg_mRNAcap"/>
</dbReference>
<dbReference type="Gene3D" id="3.40.50.150">
    <property type="entry name" value="Vaccinia Virus protein VP39"/>
    <property type="match status" value="1"/>
</dbReference>
<evidence type="ECO:0000256" key="1">
    <source>
        <dbReference type="ARBA" id="ARBA00003132"/>
    </source>
</evidence>
<dbReference type="PROSITE" id="PS51590">
    <property type="entry name" value="SAM_MT_MNV_L"/>
    <property type="match status" value="1"/>
</dbReference>
<dbReference type="GO" id="GO:0003968">
    <property type="term" value="F:RNA-directed RNA polymerase activity"/>
    <property type="evidence" value="ECO:0007669"/>
    <property type="project" value="UniProtKB-KW"/>
</dbReference>
<dbReference type="GO" id="GO:0044423">
    <property type="term" value="C:virion component"/>
    <property type="evidence" value="ECO:0007669"/>
    <property type="project" value="UniProtKB-KW"/>
</dbReference>
<keyword evidence="8 22" id="KW-0548">Nucleotidyltransferase</keyword>
<feature type="domain" description="Mononegavirus-type SAM-dependent 2'-O-MTase" evidence="25">
    <location>
        <begin position="1753"/>
        <end position="1960"/>
    </location>
</feature>
<evidence type="ECO:0000256" key="11">
    <source>
        <dbReference type="ARBA" id="ARBA00022840"/>
    </source>
</evidence>
<dbReference type="NCBIfam" id="TIGR04198">
    <property type="entry name" value="paramyx_RNAcap"/>
    <property type="match status" value="1"/>
</dbReference>
<feature type="region of interest" description="Disordered" evidence="23">
    <location>
        <begin position="606"/>
        <end position="644"/>
    </location>
</feature>
<dbReference type="InterPro" id="IPR016269">
    <property type="entry name" value="RNA-dir_pol_paramyxovirus"/>
</dbReference>
<dbReference type="InterPro" id="IPR014023">
    <property type="entry name" value="Mononeg_RNA_pol_cat"/>
</dbReference>
<keyword evidence="4 22" id="KW-0489">Methyltransferase</keyword>
<evidence type="ECO:0000256" key="23">
    <source>
        <dbReference type="SAM" id="MobiDB-lite"/>
    </source>
</evidence>
<evidence type="ECO:0000259" key="25">
    <source>
        <dbReference type="PROSITE" id="PS51590"/>
    </source>
</evidence>
<evidence type="ECO:0000256" key="15">
    <source>
        <dbReference type="ARBA" id="ARBA00023200"/>
    </source>
</evidence>
<organism evidence="26">
    <name type="scientific">Apodemus draco jeilongvirus</name>
    <dbReference type="NCBI Taxonomy" id="3028502"/>
    <lineage>
        <taxon>Viruses</taxon>
        <taxon>Riboviria</taxon>
        <taxon>Orthornavirae</taxon>
        <taxon>Negarnaviricota</taxon>
        <taxon>Haploviricotina</taxon>
        <taxon>Monjiviricetes</taxon>
        <taxon>Mononegavirales</taxon>
        <taxon>Paramyxoviridae</taxon>
        <taxon>Orthoparamyxovirinae</taxon>
        <taxon>Jeilongvirus</taxon>
    </lineage>
</organism>
<keyword evidence="16" id="KW-0511">Multifunctional enzyme</keyword>
<reference evidence="26" key="1">
    <citation type="journal article" date="2023" name="Nat. Commun.">
        <title>Virus diversity, wildlife-domestic animal circulation and potential zoonotic viruses of small mammals, pangolins and zoo animals.</title>
        <authorList>
            <person name="Cui X."/>
            <person name="Fan K."/>
            <person name="Liang X."/>
            <person name="Gong W."/>
            <person name="Chen W."/>
            <person name="He B."/>
            <person name="Chen X."/>
            <person name="Wang H."/>
            <person name="Wang X."/>
            <person name="Zhang P."/>
            <person name="Lu X."/>
            <person name="Chen R."/>
            <person name="Lin K."/>
            <person name="Liu J."/>
            <person name="Zhai J."/>
            <person name="Liu D.X."/>
            <person name="Shan F."/>
            <person name="Li Y."/>
            <person name="Chen R.A."/>
            <person name="Meng H."/>
            <person name="Li X."/>
            <person name="Mi S."/>
            <person name="Jiang J."/>
            <person name="Zhou N."/>
            <person name="Chen Z."/>
            <person name="Zou J.-J."/>
            <person name="Ge D."/>
            <person name="Yang Q."/>
            <person name="He K."/>
            <person name="Chen T."/>
            <person name="Wu Y.-J."/>
            <person name="Lu H."/>
            <person name="Irwin D.M."/>
            <person name="Shen X."/>
            <person name="Hu Y."/>
            <person name="Lu X."/>
            <person name="Ding C."/>
            <person name="Guan Y."/>
            <person name="Tu C."/>
            <person name="Shen Y."/>
        </authorList>
    </citation>
    <scope>NUCLEOTIDE SEQUENCE</scope>
    <source>
        <strain evidence="26">PMV/SC/C3-38.4b/2021</strain>
    </source>
</reference>
<evidence type="ECO:0000256" key="16">
    <source>
        <dbReference type="ARBA" id="ARBA00023268"/>
    </source>
</evidence>
<evidence type="ECO:0000256" key="18">
    <source>
        <dbReference type="ARBA" id="ARBA00024499"/>
    </source>
</evidence>
<evidence type="ECO:0000256" key="12">
    <source>
        <dbReference type="ARBA" id="ARBA00022844"/>
    </source>
</evidence>
<keyword evidence="15 22" id="KW-1035">Host cytoplasm</keyword>
<keyword evidence="5 22" id="KW-0507">mRNA processing</keyword>
<feature type="domain" description="RdRp catalytic" evidence="24">
    <location>
        <begin position="654"/>
        <end position="838"/>
    </location>
</feature>
<comment type="catalytic activity">
    <reaction evidence="17">
        <text>a 5'-end triphospho-adenylyl-adenylyl-cytidylyl-adenosine in mRNA + GDP + H(+) = a 5'-end (5'-triphosphoguanosine)-adenylyl-adenylyl-cytidylyl-adenosine in mRNA + diphosphate</text>
        <dbReference type="Rhea" id="RHEA:65436"/>
        <dbReference type="Rhea" id="RHEA-COMP:16797"/>
        <dbReference type="Rhea" id="RHEA-COMP:16799"/>
        <dbReference type="ChEBI" id="CHEBI:15378"/>
        <dbReference type="ChEBI" id="CHEBI:33019"/>
        <dbReference type="ChEBI" id="CHEBI:58189"/>
        <dbReference type="ChEBI" id="CHEBI:156484"/>
        <dbReference type="ChEBI" id="CHEBI:156503"/>
        <dbReference type="EC" id="2.7.7.88"/>
    </reaction>
</comment>
<evidence type="ECO:0000256" key="4">
    <source>
        <dbReference type="ARBA" id="ARBA00022603"/>
    </source>
</evidence>
<comment type="catalytic activity">
    <reaction evidence="20">
        <text>a 5'-end (5'-triphosphoguanosine)-adenylyl-adenylyl-cytidylyl-adenosine in mRNA + 2 S-adenosyl-L-methionine = a 5'-end (N(7)-methyl 5'-triphosphoguanosine)-(2'-O-methyladenylyl)-adenylyl-cytidylyl-adenosine in mRNA + 2 S-adenosyl-L-homocysteine + H(+)</text>
        <dbReference type="Rhea" id="RHEA:65376"/>
        <dbReference type="Rhea" id="RHEA-COMP:16797"/>
        <dbReference type="Rhea" id="RHEA-COMP:16798"/>
        <dbReference type="ChEBI" id="CHEBI:15378"/>
        <dbReference type="ChEBI" id="CHEBI:57856"/>
        <dbReference type="ChEBI" id="CHEBI:59789"/>
        <dbReference type="ChEBI" id="CHEBI:156483"/>
        <dbReference type="ChEBI" id="CHEBI:156484"/>
        <dbReference type="EC" id="2.1.1.375"/>
    </reaction>
</comment>
<comment type="function">
    <text evidence="22">RNA-directed RNA polymerase that catalyzes the transcription of viral mRNAs, their capping and polyadenylation. The template is composed of the viral RNA tightly encapsidated by the nucleoprotein (N). The viral polymerase binds to the genomic RNA at the 3' leader promoter, and transcribes subsequently all viral mRNAs with a decreasing efficiency. The first gene is the most transcribed, and the last the least transcribed. The viral phosphoprotein acts as a processivity factor. Capping is concomitant with initiation of mRNA transcription. Indeed, a GDP polyribonucleotidyl transferase (PRNTase) adds the cap structure when the nascent RNA chain length has reached few nucleotides. Ribose 2'-O methylation of viral mRNA cap precedes and facilitates subsequent guanine-N-7 methylation, both activities being carried by the viral polymerase. Polyadenylation of mRNAs occur by a stuttering mechanism at a slipery stop site present at the end viral genes. After finishing transcription of a mRNA, the polymerase can resume transcription of the downstream gene.</text>
</comment>
<dbReference type="EC" id="2.1.1.-" evidence="22"/>
<evidence type="ECO:0000256" key="22">
    <source>
        <dbReference type="PIRNR" id="PIRNR000830"/>
    </source>
</evidence>
<evidence type="ECO:0000256" key="2">
    <source>
        <dbReference type="ARBA" id="ARBA00007934"/>
    </source>
</evidence>
<dbReference type="GO" id="GO:0004482">
    <property type="term" value="F:mRNA 5'-cap (guanine-N7-)-methyltransferase activity"/>
    <property type="evidence" value="ECO:0007669"/>
    <property type="project" value="InterPro"/>
</dbReference>
<comment type="subcellular location">
    <subcellularLocation>
        <location evidence="22">Virion</location>
    </subcellularLocation>
    <subcellularLocation>
        <location evidence="22">Host cytoplasm</location>
    </subcellularLocation>
</comment>
<evidence type="ECO:0000256" key="21">
    <source>
        <dbReference type="ARBA" id="ARBA00048548"/>
    </source>
</evidence>
<dbReference type="InterPro" id="IPR039736">
    <property type="entry name" value="L_poly_C"/>
</dbReference>
<keyword evidence="10" id="KW-0378">Hydrolase</keyword>
<evidence type="ECO:0000256" key="9">
    <source>
        <dbReference type="ARBA" id="ARBA00022741"/>
    </source>
</evidence>
<comment type="function">
    <text evidence="1 22">RNA-directed RNA polymerase that catalyzes the replication of viral genomic RNA. The template is composed of the viral RNA tightly encapsidated by the nucleoprotein (N). The replicase mode is dependent on intracellular N protein concentration. In this mode, the polymerase replicates the whole viral genome without recognizing transcriptional signals, and the replicated genome is not caped or polyadenylated.</text>
</comment>
<evidence type="ECO:0000256" key="10">
    <source>
        <dbReference type="ARBA" id="ARBA00022801"/>
    </source>
</evidence>
<dbReference type="GO" id="GO:0005524">
    <property type="term" value="F:ATP binding"/>
    <property type="evidence" value="ECO:0007669"/>
    <property type="project" value="UniProtKB-KW"/>
</dbReference>
<comment type="catalytic activity">
    <reaction evidence="18 22">
        <text>a 5'-end (5'-triphosphoguanosine)-(2'-O-methyladenylyl)-adenylyl-cytidylyl-adenosine in mRNA + S-adenosyl-L-methionine = a 5'-end (N(7)-methyl 5'-triphosphoguanosine)-(2'-O-methyladenylyl)-adenylyl-cytidylyl-adenosine in mRNA + S-adenosyl-L-homocysteine</text>
        <dbReference type="Rhea" id="RHEA:65440"/>
        <dbReference type="Rhea" id="RHEA-COMP:16798"/>
        <dbReference type="Rhea" id="RHEA-COMP:16801"/>
        <dbReference type="ChEBI" id="CHEBI:57856"/>
        <dbReference type="ChEBI" id="CHEBI:59789"/>
        <dbReference type="ChEBI" id="CHEBI:156482"/>
        <dbReference type="ChEBI" id="CHEBI:156483"/>
    </reaction>
</comment>
<evidence type="ECO:0000259" key="24">
    <source>
        <dbReference type="PROSITE" id="PS50526"/>
    </source>
</evidence>
<keyword evidence="12 22" id="KW-0946">Virion</keyword>
<comment type="catalytic activity">
    <reaction evidence="21 22">
        <text>GTP + H2O = GDP + phosphate + H(+)</text>
        <dbReference type="Rhea" id="RHEA:19669"/>
        <dbReference type="ChEBI" id="CHEBI:15377"/>
        <dbReference type="ChEBI" id="CHEBI:15378"/>
        <dbReference type="ChEBI" id="CHEBI:37565"/>
        <dbReference type="ChEBI" id="CHEBI:43474"/>
        <dbReference type="ChEBI" id="CHEBI:58189"/>
    </reaction>
</comment>
<keyword evidence="14 22" id="KW-0506">mRNA capping</keyword>
<sequence length="2188" mass="252449">MDTQSLTDILYPECHLDSPIVTGKLYSLLEKGSFPHLESLDDKTLVNNLKHNTQMLGRLQTTIDQRRLRQKVEEKYPNLRFLNPIPYPYGNKYLFRITDKEFTNDIFNALEYSNKCYKKIASRIVKLKDIIYSKMGVSSKLPHDCLQFETNSITRLPMLMEGSRWYFTFLFWFKCKFIMRKLLKRATKLKYNSYGTENISDMYNHYIAINKHMCIIINKSDSNIYYLTFEMVLMMCDVAEGRLMIDLGMSSDLRFTEFKGRGHRLWELFDSLFEDLGNDTYDMVAMIEPLVLGFLQLKDDSNLLKGAFLQFCFGEIEEILTSHGFDDPQDIQTVITELTDIFLLDDIHMTAEFFSFFRTFGHPTLEAKEAADKVRTHMNKPKIVSFEIMMKGHALFCGIIINGFRDRHGGAWPPCTFPDHVAKVIKSAHSNNEALTHEACIQNWKSFVGFNFKCFMPLTLDEDLTMYMKDKALASIASEWDSVYPREEMLYQPPKQTTSRRLVEVFLNDTNFDPVNLINYVISGDYLVDKEFNLSYSLKEKEIKKVGRLFAKMTYKMRACQVVGESLIATGIGQYFKENGMVKNEHELLKTLHKLSVSSVSRNNKMGEKSEIYRSPTRVMSNGKVSNDKYKSRSNHNKSQDNHHRVTDIQYETMSTFLTTDLQKFCLNWRQETTNIFAERLDEIYGLPGFFSWLHKRLEKSVLYVADPHCPPYNSKRCKLDDLDNQQIFIKYPMGGIEGYCQKMWTIITIPILFLSAYECGAKIAAVVQGDNQAIAITKRVHPNIPYKQKKYLCSQLAQQYFNRLRLNMAGIGHNLKANETIVSSHFFVYSKRIYYDGQVLSQSLKPLSRSVFWSETIVDETRSACSNICTAVAKSIEQGFSRWVGYSICVLKTLQQLVISLKFTINESMTNDITDPLMKNPNWIIAAALLPSQLGGFNYINISRLYVRNIGDPVTASIADLKRMIAVNLLDERVLQKVMHQEPGDCSYLDWASDPYSINIPSSQSVTIMLKNITARMILQNSPNPMLTGLFHEDFDQEDRDLARFLLDRAIVIPRAAHEIMDKSLTGARQEIAGMLDSTKGLIRNGLRAGGLRPRLIERLSLYDYEQFRVFNNLMAVKKRNDLITPEACAVELARRLRDVMWNHLTYGRPIYGLEVPDTIEAMNGFVIDNCSDCYYCQANNEEYCWFFVPSHCELDQVENESNNIRVPYFGSTTEERSEIKLSSVRSASRALKAAIRIATVYTWAYGDSDDSWEQAWYLASFRANLTLAELKAITPISTSNNIAHRLRDKSTQMKYSGSSLSRVSRYTMISNDNLNFMKDGAKIDTNLIYQQVMLLGLAVMEDVYRFKSNTGDENTVYHLHVEQNCCVIEMEDHPYITTEEPLPLLRPVTLNRLIYDDSPLQDKEVENIYKQTYVSSILDFPRYSLKELETILSQSLALTIIEIITRENKDHLTEFKVLANDDDINSLITEFLLVDPSEFMLYLGLCVSINWSFDIYYRRPQGKYQMVEYLSTYLKITSRSYLNVLANAISHPKVFRRFWDVGLVEPVYGPNINTQNYTQMAIDIIIKSYEIYLDYWLDGNDIEYMLPESSQDIVDQRYEGIQSRHLAMLCSLYLDRESMPKIIGLTAIEKCAVLNNSLQGKKYGNVQYYAWNLNTLKVDVYPVSLTYIRRGSIKHIRLRRMIQFNDPIADNLRVDPLNQKSYVINRNITNGIDTSFKAFQAILLYSDDFRKLNGLEEYIPSRNRWEAHVRRRIGLNSTSCYKACEIGIYILNKVKLDGARLFLGEGSGSMLAVYYMMLGPAKCYYNTGVINTNLIGQRVFQIFPSEVMLVSHNNPSGNNIEKDLKVLFNGKPECSWIGDIECFLYIMNNIEVHSLSMVHNDMESSLEKSPETILQEQIHSLCIAINVLVDNGVYICKVAPRVGDYSQILITTLYHYFNEVTCFLPSYSNPASPECYMICTEKKYHSLIYPHIVLSSLDLSTTTKNVIISNNILDMKFNMRKEIVNTHRMYGDYLDSSLVQLDEVEKTLMTYGFQINGHKIIKQICGHDVGAGSHNLRAYINSSANNLVNHCDPDRSHSNLLDPYPLSQDSKTRELMDILCKKICIYILLHLKDRDRELRRNIINNLRRKILNVNLSSPSVKGIIQDYLIKKILKIGINPQWIYNLSTPEIKMWWKVVGYSILHTES</sequence>
<evidence type="ECO:0000256" key="8">
    <source>
        <dbReference type="ARBA" id="ARBA00022695"/>
    </source>
</evidence>
<keyword evidence="9 22" id="KW-0547">Nucleotide-binding</keyword>
<protein>
    <recommendedName>
        <fullName evidence="22">RNA-directed RNA polymerase L</fullName>
        <shortName evidence="22">Protein L</shortName>
    </recommendedName>
    <alternativeName>
        <fullName evidence="22">Large structural protein</fullName>
    </alternativeName>
    <alternativeName>
        <fullName evidence="22">Replicase</fullName>
    </alternativeName>
    <alternativeName>
        <fullName evidence="22">Transcriptase</fullName>
    </alternativeName>
    <domain>
        <recommendedName>
            <fullName evidence="22">RNA-directed RNA polymerase</fullName>
            <ecNumber evidence="22">2.7.7.48</ecNumber>
        </recommendedName>
    </domain>
    <domain>
        <recommendedName>
            <fullName evidence="22">GTP phosphohydrolase</fullName>
            <ecNumber evidence="22">3.6.1.-</ecNumber>
        </recommendedName>
    </domain>
    <domain>
        <recommendedName>
            <fullName evidence="22">GDP polyribonucleotidyltransferase</fullName>
            <ecNumber evidence="22">2.7.7.88</ecNumber>
        </recommendedName>
        <alternativeName>
            <fullName evidence="22">PRNTase</fullName>
        </alternativeName>
    </domain>
    <domain>
        <recommendedName>
            <fullName evidence="22">mRNA (nucleoside-2'-O-)-methyltransferase</fullName>
            <shortName evidence="22">N1-2'-O-MTase</shortName>
            <ecNumber evidence="22">2.1.1.-</ecNumber>
        </recommendedName>
    </domain>
    <domain>
        <recommendedName>
            <fullName evidence="22">mRNA (guanine-N(7)-)-methyltransferase</fullName>
            <shortName evidence="22">G-N7-MTase</shortName>
        </recommendedName>
    </domain>
</protein>
<evidence type="ECO:0000256" key="14">
    <source>
        <dbReference type="ARBA" id="ARBA00023042"/>
    </source>
</evidence>
<evidence type="ECO:0000256" key="5">
    <source>
        <dbReference type="ARBA" id="ARBA00022664"/>
    </source>
</evidence>
<evidence type="ECO:0000256" key="13">
    <source>
        <dbReference type="ARBA" id="ARBA00022953"/>
    </source>
</evidence>
<evidence type="ECO:0000256" key="7">
    <source>
        <dbReference type="ARBA" id="ARBA00022691"/>
    </source>
</evidence>
<dbReference type="PROSITE" id="PS50526">
    <property type="entry name" value="RDRP_SSRNA_NEG_NONSEG"/>
    <property type="match status" value="1"/>
</dbReference>
<comment type="catalytic activity">
    <reaction evidence="19 22">
        <text>a 5'-end (5'-triphosphoguanosine)-adenylyl-adenylyl-cytidylyl-adenosine in mRNA + S-adenosyl-L-methionine = a 5'-end (5'-triphosphoguanosine)-(2'-O-methyladenylyl)-adenylyl-cytidylyl-adenosine in mRNA + S-adenosyl-L-homocysteine + H(+)</text>
        <dbReference type="Rhea" id="RHEA:65380"/>
        <dbReference type="Rhea" id="RHEA-COMP:16797"/>
        <dbReference type="Rhea" id="RHEA-COMP:16801"/>
        <dbReference type="ChEBI" id="CHEBI:15378"/>
        <dbReference type="ChEBI" id="CHEBI:57856"/>
        <dbReference type="ChEBI" id="CHEBI:59789"/>
        <dbReference type="ChEBI" id="CHEBI:156482"/>
        <dbReference type="ChEBI" id="CHEBI:156484"/>
    </reaction>
</comment>
<dbReference type="InterPro" id="IPR029063">
    <property type="entry name" value="SAM-dependent_MTases_sf"/>
</dbReference>